<comment type="caution">
    <text evidence="3">The sequence shown here is derived from an EMBL/GenBank/DDBJ whole genome shotgun (WGS) entry which is preliminary data.</text>
</comment>
<dbReference type="InterPro" id="IPR009875">
    <property type="entry name" value="PilZ_domain"/>
</dbReference>
<dbReference type="GO" id="GO:0035438">
    <property type="term" value="F:cyclic-di-GMP binding"/>
    <property type="evidence" value="ECO:0007669"/>
    <property type="project" value="InterPro"/>
</dbReference>
<name>A0A933E7G7_UNCTE</name>
<dbReference type="AlphaFoldDB" id="A0A933E7G7"/>
<evidence type="ECO:0000313" key="4">
    <source>
        <dbReference type="Proteomes" id="UP000752292"/>
    </source>
</evidence>
<protein>
    <submittedName>
        <fullName evidence="3">PilZ domain-containing protein</fullName>
    </submittedName>
</protein>
<accession>A0A933E7G7</accession>
<dbReference type="EMBL" id="JACQRX010000061">
    <property type="protein sequence ID" value="MBI4251091.1"/>
    <property type="molecule type" value="Genomic_DNA"/>
</dbReference>
<proteinExistence type="predicted"/>
<organism evidence="3 4">
    <name type="scientific">Tectimicrobiota bacterium</name>
    <dbReference type="NCBI Taxonomy" id="2528274"/>
    <lineage>
        <taxon>Bacteria</taxon>
        <taxon>Pseudomonadati</taxon>
        <taxon>Nitrospinota/Tectimicrobiota group</taxon>
        <taxon>Candidatus Tectimicrobiota</taxon>
    </lineage>
</organism>
<feature type="domain" description="PilZ" evidence="2">
    <location>
        <begin position="111"/>
        <end position="197"/>
    </location>
</feature>
<evidence type="ECO:0000313" key="3">
    <source>
        <dbReference type="EMBL" id="MBI4251091.1"/>
    </source>
</evidence>
<dbReference type="Proteomes" id="UP000752292">
    <property type="component" value="Unassembled WGS sequence"/>
</dbReference>
<evidence type="ECO:0000259" key="2">
    <source>
        <dbReference type="Pfam" id="PF07238"/>
    </source>
</evidence>
<sequence>MAAEEKFEELGKESNQKRTAARTEERFPIEFERISEPEARNLERIYVAKRTAEREGIAGTGGDDLGDQLNIKGATQAQIQMFQQTVRLIRQLEDKVDQVLAAVAGKQAGPAKRQKAMCIDLSSGGLRLITGIPLGKGDHLKILIPLPPLHPVTVSAIGKAVKISEVLLASGKKACEAAIQFTAINEEDQEEIVSYSFKRQRQEAFKTAGTAEGEDEE</sequence>
<evidence type="ECO:0000256" key="1">
    <source>
        <dbReference type="SAM" id="MobiDB-lite"/>
    </source>
</evidence>
<reference evidence="3" key="1">
    <citation type="submission" date="2020-07" db="EMBL/GenBank/DDBJ databases">
        <title>Huge and variable diversity of episymbiotic CPR bacteria and DPANN archaea in groundwater ecosystems.</title>
        <authorList>
            <person name="He C.Y."/>
            <person name="Keren R."/>
            <person name="Whittaker M."/>
            <person name="Farag I.F."/>
            <person name="Doudna J."/>
            <person name="Cate J.H.D."/>
            <person name="Banfield J.F."/>
        </authorList>
    </citation>
    <scope>NUCLEOTIDE SEQUENCE</scope>
    <source>
        <strain evidence="3">NC_groundwater_1370_Ag_S-0.2um_69_93</strain>
    </source>
</reference>
<dbReference type="Pfam" id="PF07238">
    <property type="entry name" value="PilZ"/>
    <property type="match status" value="1"/>
</dbReference>
<feature type="region of interest" description="Disordered" evidence="1">
    <location>
        <begin position="1"/>
        <end position="24"/>
    </location>
</feature>
<gene>
    <name evidence="3" type="ORF">HY618_01410</name>
</gene>